<comment type="caution">
    <text evidence="3">The sequence shown here is derived from an EMBL/GenBank/DDBJ whole genome shotgun (WGS) entry which is preliminary data.</text>
</comment>
<keyword evidence="4" id="KW-1185">Reference proteome</keyword>
<dbReference type="InterPro" id="IPR036291">
    <property type="entry name" value="NAD(P)-bd_dom_sf"/>
</dbReference>
<name>A0ABQ3D070_9ACTN</name>
<dbReference type="InterPro" id="IPR050177">
    <property type="entry name" value="Lipid_A_modif_metabolic_enz"/>
</dbReference>
<gene>
    <name evidence="3" type="ORF">GCM10010345_66020</name>
</gene>
<evidence type="ECO:0000313" key="4">
    <source>
        <dbReference type="Proteomes" id="UP000653644"/>
    </source>
</evidence>
<dbReference type="PANTHER" id="PTHR43245">
    <property type="entry name" value="BIFUNCTIONAL POLYMYXIN RESISTANCE PROTEIN ARNA"/>
    <property type="match status" value="1"/>
</dbReference>
<dbReference type="InterPro" id="IPR001509">
    <property type="entry name" value="Epimerase_deHydtase"/>
</dbReference>
<reference evidence="4" key="1">
    <citation type="journal article" date="2019" name="Int. J. Syst. Evol. Microbiol.">
        <title>The Global Catalogue of Microorganisms (GCM) 10K type strain sequencing project: providing services to taxonomists for standard genome sequencing and annotation.</title>
        <authorList>
            <consortium name="The Broad Institute Genomics Platform"/>
            <consortium name="The Broad Institute Genome Sequencing Center for Infectious Disease"/>
            <person name="Wu L."/>
            <person name="Ma J."/>
        </authorList>
    </citation>
    <scope>NUCLEOTIDE SEQUENCE [LARGE SCALE GENOMIC DNA]</scope>
    <source>
        <strain evidence="4">JCM 4733</strain>
    </source>
</reference>
<dbReference type="Gene3D" id="3.40.50.720">
    <property type="entry name" value="NAD(P)-binding Rossmann-like Domain"/>
    <property type="match status" value="1"/>
</dbReference>
<dbReference type="Pfam" id="PF01370">
    <property type="entry name" value="Epimerase"/>
    <property type="match status" value="1"/>
</dbReference>
<evidence type="ECO:0000259" key="2">
    <source>
        <dbReference type="Pfam" id="PF01370"/>
    </source>
</evidence>
<protein>
    <submittedName>
        <fullName evidence="3">NAD-dependent epimerase</fullName>
    </submittedName>
</protein>
<organism evidence="3 4">
    <name type="scientific">Streptomyces canarius</name>
    <dbReference type="NCBI Taxonomy" id="285453"/>
    <lineage>
        <taxon>Bacteria</taxon>
        <taxon>Bacillati</taxon>
        <taxon>Actinomycetota</taxon>
        <taxon>Actinomycetes</taxon>
        <taxon>Kitasatosporales</taxon>
        <taxon>Streptomycetaceae</taxon>
        <taxon>Streptomyces</taxon>
    </lineage>
</organism>
<sequence>MDGVTGASGRKQADEQGRPAVRRTGDGVKVLVTGAAGFLGGYIAEELIDRGYTVVGLDNLSKYRQPARGLPEHERFTSVVGDAADKDLLYELSEGCAHFIAGAALIGGVRYMKDLAYDILSTNNRLAGAAAEVGVSRHREGLRKVTYVSSSMVYERHPGVGFREGDERETAPPATAYGFQKLAVEYYARAAWSQYGLPYTIVRPFNCVGAGERHAPHTSTSSEEQQRLVRGHVIPDFVERALRRENPFRVLGDGRQFRTFTHARDLARGVVLAMESEAAWNEDFNLSGNQGCTISELARLVWDRVNPGVPFSIRHEPAFPDDVRVRRPDTRKAAEVLGFVADTPIEAMVDEVVAWVRETGLAAAA</sequence>
<dbReference type="Proteomes" id="UP000653644">
    <property type="component" value="Unassembled WGS sequence"/>
</dbReference>
<dbReference type="EMBL" id="BMVN01000031">
    <property type="protein sequence ID" value="GHA52222.1"/>
    <property type="molecule type" value="Genomic_DNA"/>
</dbReference>
<dbReference type="SUPFAM" id="SSF51735">
    <property type="entry name" value="NAD(P)-binding Rossmann-fold domains"/>
    <property type="match status" value="1"/>
</dbReference>
<proteinExistence type="predicted"/>
<evidence type="ECO:0000313" key="3">
    <source>
        <dbReference type="EMBL" id="GHA52222.1"/>
    </source>
</evidence>
<dbReference type="RefSeq" id="WP_229917488.1">
    <property type="nucleotide sequence ID" value="NZ_BMVN01000031.1"/>
</dbReference>
<feature type="domain" description="NAD-dependent epimerase/dehydratase" evidence="2">
    <location>
        <begin position="30"/>
        <end position="286"/>
    </location>
</feature>
<accession>A0ABQ3D070</accession>
<feature type="region of interest" description="Disordered" evidence="1">
    <location>
        <begin position="1"/>
        <end position="21"/>
    </location>
</feature>
<evidence type="ECO:0000256" key="1">
    <source>
        <dbReference type="SAM" id="MobiDB-lite"/>
    </source>
</evidence>
<dbReference type="PANTHER" id="PTHR43245:SF13">
    <property type="entry name" value="UDP-D-APIOSE_UDP-D-XYLOSE SYNTHASE 2"/>
    <property type="match status" value="1"/>
</dbReference>